<dbReference type="Pfam" id="PF19975">
    <property type="entry name" value="DO-GTPase1"/>
    <property type="match status" value="1"/>
</dbReference>
<accession>A0ABX2ABU0</accession>
<proteinExistence type="predicted"/>
<protein>
    <recommendedName>
        <fullName evidence="1">Double-GTPase 1 domain-containing protein</fullName>
    </recommendedName>
</protein>
<evidence type="ECO:0000313" key="2">
    <source>
        <dbReference type="EMBL" id="NPC65778.1"/>
    </source>
</evidence>
<evidence type="ECO:0000259" key="1">
    <source>
        <dbReference type="Pfam" id="PF19975"/>
    </source>
</evidence>
<keyword evidence="3" id="KW-1185">Reference proteome</keyword>
<sequence>MSQTSSSILLIGESGVGKTHYGAQLLRRLMRIPGALRMNGAATNLEAFEAALENLDEGRAAGHTARSVNVDSVWPIVNAAGREGNLVWPEYGGEQIKSVIENRRLPDAWQRRVHEADAWLLLIRLQQTSIGDDIFSKRLVDLKGVPVENREVHPSDQARLVELLQMLIFTYRSMSRSHCLPRLGILLTCWDETAIAPTPLEALAVRLPLVSAFVKSNWRQPLIMGLSALERPLNPTSRDTEYASKGPEHFGYVINANGTKSSDLTLPIYHLLDASARVDR</sequence>
<gene>
    <name evidence="2" type="ORF">HNW77_05105</name>
</gene>
<dbReference type="Proteomes" id="UP000623090">
    <property type="component" value="Unassembled WGS sequence"/>
</dbReference>
<dbReference type="RefSeq" id="WP_172155829.1">
    <property type="nucleotide sequence ID" value="NZ_JABJWC010000008.1"/>
</dbReference>
<dbReference type="EMBL" id="JABJWC010000008">
    <property type="protein sequence ID" value="NPC65778.1"/>
    <property type="molecule type" value="Genomic_DNA"/>
</dbReference>
<comment type="caution">
    <text evidence="2">The sequence shown here is derived from an EMBL/GenBank/DDBJ whole genome shotgun (WGS) entry which is preliminary data.</text>
</comment>
<organism evidence="2 3">
    <name type="scientific">Komagataeibacter melomenusus</name>
    <dbReference type="NCBI Taxonomy" id="2766578"/>
    <lineage>
        <taxon>Bacteria</taxon>
        <taxon>Pseudomonadati</taxon>
        <taxon>Pseudomonadota</taxon>
        <taxon>Alphaproteobacteria</taxon>
        <taxon>Acetobacterales</taxon>
        <taxon>Acetobacteraceae</taxon>
        <taxon>Komagataeibacter</taxon>
    </lineage>
</organism>
<dbReference type="InterPro" id="IPR045530">
    <property type="entry name" value="DO-GTPase1"/>
</dbReference>
<name>A0ABX2ABU0_9PROT</name>
<feature type="domain" description="Double-GTPase 1" evidence="1">
    <location>
        <begin position="9"/>
        <end position="270"/>
    </location>
</feature>
<reference evidence="2 3" key="1">
    <citation type="journal article" date="2020" name="Microorganisms">
        <title>Description of Komagataeibacter melaceti sp. nov. and Komagataeibacter melomenusus sp. nov. Isolated from Apple Cider Vinegar.</title>
        <authorList>
            <person name="Maric L."/>
            <person name="Cleenwerck I."/>
            <person name="Accetto T."/>
            <person name="Vandamme P."/>
            <person name="Trcek J."/>
        </authorList>
    </citation>
    <scope>NUCLEOTIDE SEQUENCE [LARGE SCALE GENOMIC DNA]</scope>
    <source>
        <strain evidence="2 3">AV436</strain>
    </source>
</reference>
<evidence type="ECO:0000313" key="3">
    <source>
        <dbReference type="Proteomes" id="UP000623090"/>
    </source>
</evidence>